<dbReference type="GO" id="GO:0005886">
    <property type="term" value="C:plasma membrane"/>
    <property type="evidence" value="ECO:0007669"/>
    <property type="project" value="UniProtKB-SubCell"/>
</dbReference>
<comment type="caution">
    <text evidence="13">The sequence shown here is derived from an EMBL/GenBank/DDBJ whole genome shotgun (WGS) entry which is preliminary data.</text>
</comment>
<dbReference type="HAMAP" id="MF_00454">
    <property type="entry name" value="FluC"/>
    <property type="match status" value="1"/>
</dbReference>
<feature type="transmembrane region" description="Helical" evidence="12">
    <location>
        <begin position="99"/>
        <end position="121"/>
    </location>
</feature>
<keyword evidence="16" id="KW-1185">Reference proteome</keyword>
<evidence type="ECO:0000256" key="6">
    <source>
        <dbReference type="ARBA" id="ARBA00023053"/>
    </source>
</evidence>
<comment type="catalytic activity">
    <reaction evidence="11">
        <text>fluoride(in) = fluoride(out)</text>
        <dbReference type="Rhea" id="RHEA:76159"/>
        <dbReference type="ChEBI" id="CHEBI:17051"/>
    </reaction>
    <physiologicalReaction direction="left-to-right" evidence="11">
        <dbReference type="Rhea" id="RHEA:76160"/>
    </physiologicalReaction>
</comment>
<evidence type="ECO:0000313" key="14">
    <source>
        <dbReference type="EMBL" id="KLV01517.1"/>
    </source>
</evidence>
<evidence type="ECO:0000313" key="13">
    <source>
        <dbReference type="EMBL" id="GAL05597.1"/>
    </source>
</evidence>
<keyword evidence="9 12" id="KW-0407">Ion channel</keyword>
<dbReference type="GO" id="GO:0140114">
    <property type="term" value="P:cellular detoxification of fluoride"/>
    <property type="evidence" value="ECO:0007669"/>
    <property type="project" value="UniProtKB-UniRule"/>
</dbReference>
<keyword evidence="2 12" id="KW-1003">Cell membrane</keyword>
<evidence type="ECO:0000256" key="11">
    <source>
        <dbReference type="ARBA" id="ARBA00035585"/>
    </source>
</evidence>
<comment type="activity regulation">
    <text evidence="12">Na(+) is not transported, but it plays an essential structural role and its presence is essential for fluoride channel function.</text>
</comment>
<evidence type="ECO:0000313" key="16">
    <source>
        <dbReference type="Proteomes" id="UP000036426"/>
    </source>
</evidence>
<feature type="transmembrane region" description="Helical" evidence="12">
    <location>
        <begin position="71"/>
        <end position="93"/>
    </location>
</feature>
<comment type="function">
    <text evidence="12">Fluoride-specific ion channel. Important for reducing fluoride concentration in the cell, thus reducing its toxicity.</text>
</comment>
<dbReference type="PATRIC" id="fig|754436.4.peg.1495"/>
<gene>
    <name evidence="12" type="primary">fluC</name>
    <name evidence="12" type="synonym">crcB</name>
    <name evidence="14" type="ORF">ABT58_07010</name>
    <name evidence="13" type="ORF">JCM19237_4670</name>
</gene>
<reference evidence="13 15" key="1">
    <citation type="journal article" date="2014" name="Genome Announc.">
        <title>Draft Genome Sequences of Two Vibrionaceae Species, Vibrio ponticus C121 and Photobacterium aphoticum C119, Isolated as Coral Reef Microbiota.</title>
        <authorList>
            <person name="Al-saari N."/>
            <person name="Meirelles P.M."/>
            <person name="Mino S."/>
            <person name="Suda W."/>
            <person name="Oshima K."/>
            <person name="Hattori M."/>
            <person name="Ohkuma M."/>
            <person name="Thompson F.L."/>
            <person name="Gomez-Gil B."/>
            <person name="Sawabe T."/>
            <person name="Sawabe T."/>
        </authorList>
    </citation>
    <scope>NUCLEOTIDE SEQUENCE [LARGE SCALE GENOMIC DNA]</scope>
    <source>
        <strain evidence="13 15">JCM 19237</strain>
    </source>
</reference>
<dbReference type="STRING" id="754436.JCM19237_4670"/>
<evidence type="ECO:0000256" key="4">
    <source>
        <dbReference type="ARBA" id="ARBA00022692"/>
    </source>
</evidence>
<keyword evidence="4 12" id="KW-0812">Transmembrane</keyword>
<accession>A0A090RDE7</accession>
<dbReference type="GO" id="GO:0062054">
    <property type="term" value="F:fluoride channel activity"/>
    <property type="evidence" value="ECO:0007669"/>
    <property type="project" value="UniProtKB-UniRule"/>
</dbReference>
<keyword evidence="12" id="KW-0479">Metal-binding</keyword>
<name>A0A090RDE7_9GAMM</name>
<dbReference type="EMBL" id="BBMN01000008">
    <property type="protein sequence ID" value="GAL05597.1"/>
    <property type="molecule type" value="Genomic_DNA"/>
</dbReference>
<keyword evidence="3" id="KW-0997">Cell inner membrane</keyword>
<feature type="transmembrane region" description="Helical" evidence="12">
    <location>
        <begin position="41"/>
        <end position="59"/>
    </location>
</feature>
<evidence type="ECO:0000256" key="8">
    <source>
        <dbReference type="ARBA" id="ARBA00023136"/>
    </source>
</evidence>
<organism evidence="13 15">
    <name type="scientific">Photobacterium aphoticum</name>
    <dbReference type="NCBI Taxonomy" id="754436"/>
    <lineage>
        <taxon>Bacteria</taxon>
        <taxon>Pseudomonadati</taxon>
        <taxon>Pseudomonadota</taxon>
        <taxon>Gammaproteobacteria</taxon>
        <taxon>Vibrionales</taxon>
        <taxon>Vibrionaceae</taxon>
        <taxon>Photobacterium</taxon>
    </lineage>
</organism>
<feature type="binding site" evidence="12">
    <location>
        <position position="78"/>
    </location>
    <ligand>
        <name>Na(+)</name>
        <dbReference type="ChEBI" id="CHEBI:29101"/>
        <note>structural</note>
    </ligand>
</feature>
<evidence type="ECO:0000256" key="3">
    <source>
        <dbReference type="ARBA" id="ARBA00022519"/>
    </source>
</evidence>
<keyword evidence="12" id="KW-0813">Transport</keyword>
<dbReference type="Proteomes" id="UP000036426">
    <property type="component" value="Unassembled WGS sequence"/>
</dbReference>
<evidence type="ECO:0000256" key="2">
    <source>
        <dbReference type="ARBA" id="ARBA00022475"/>
    </source>
</evidence>
<dbReference type="Proteomes" id="UP000029227">
    <property type="component" value="Unassembled WGS sequence"/>
</dbReference>
<protein>
    <recommendedName>
        <fullName evidence="12">Fluoride-specific ion channel FluC</fullName>
    </recommendedName>
</protein>
<dbReference type="Pfam" id="PF02537">
    <property type="entry name" value="CRCB"/>
    <property type="match status" value="1"/>
</dbReference>
<dbReference type="InterPro" id="IPR003691">
    <property type="entry name" value="FluC"/>
</dbReference>
<keyword evidence="8 12" id="KW-0472">Membrane</keyword>
<dbReference type="AlphaFoldDB" id="A0A090RDE7"/>
<dbReference type="NCBIfam" id="NF010796">
    <property type="entry name" value="PRK14200.1"/>
    <property type="match status" value="1"/>
</dbReference>
<dbReference type="eggNOG" id="COG0239">
    <property type="taxonomic scope" value="Bacteria"/>
</dbReference>
<comment type="subcellular location">
    <subcellularLocation>
        <location evidence="1 12">Cell membrane</location>
        <topology evidence="1 12">Multi-pass membrane protein</topology>
    </subcellularLocation>
</comment>
<dbReference type="PANTHER" id="PTHR28259:SF1">
    <property type="entry name" value="FLUORIDE EXPORT PROTEIN 1-RELATED"/>
    <property type="match status" value="1"/>
</dbReference>
<dbReference type="RefSeq" id="WP_047873683.1">
    <property type="nucleotide sequence ID" value="NZ_BMYC01000005.1"/>
</dbReference>
<evidence type="ECO:0000256" key="1">
    <source>
        <dbReference type="ARBA" id="ARBA00004651"/>
    </source>
</evidence>
<dbReference type="EMBL" id="LDOV01000011">
    <property type="protein sequence ID" value="KLV01517.1"/>
    <property type="molecule type" value="Genomic_DNA"/>
</dbReference>
<comment type="similarity">
    <text evidence="10 12">Belongs to the fluoride channel Fluc/FEX (TC 1.A.43) family.</text>
</comment>
<keyword evidence="6 12" id="KW-0915">Sodium</keyword>
<evidence type="ECO:0000256" key="7">
    <source>
        <dbReference type="ARBA" id="ARBA00023065"/>
    </source>
</evidence>
<evidence type="ECO:0000256" key="10">
    <source>
        <dbReference type="ARBA" id="ARBA00035120"/>
    </source>
</evidence>
<dbReference type="NCBIfam" id="TIGR00494">
    <property type="entry name" value="crcB"/>
    <property type="match status" value="1"/>
</dbReference>
<feature type="binding site" evidence="12">
    <location>
        <position position="81"/>
    </location>
    <ligand>
        <name>Na(+)</name>
        <dbReference type="ChEBI" id="CHEBI:29101"/>
        <note>structural</note>
    </ligand>
</feature>
<evidence type="ECO:0000313" key="15">
    <source>
        <dbReference type="Proteomes" id="UP000029227"/>
    </source>
</evidence>
<dbReference type="PANTHER" id="PTHR28259">
    <property type="entry name" value="FLUORIDE EXPORT PROTEIN 1-RELATED"/>
    <property type="match status" value="1"/>
</dbReference>
<proteinExistence type="inferred from homology"/>
<sequence length="127" mass="13489">MNQFIFLGLIALGGAFGACSRYLISELCVSLFGRGFPYGTLVVNVVGSMIMGLMMSALNQGMIGAVPARPLIGLGFLGALTTFSTFSMDNVILMQQGDFIKAGLNILLNVTLSITACFIGYQLMMKS</sequence>
<evidence type="ECO:0000256" key="9">
    <source>
        <dbReference type="ARBA" id="ARBA00023303"/>
    </source>
</evidence>
<evidence type="ECO:0000256" key="5">
    <source>
        <dbReference type="ARBA" id="ARBA00022989"/>
    </source>
</evidence>
<keyword evidence="7 12" id="KW-0406">Ion transport</keyword>
<keyword evidence="5 12" id="KW-1133">Transmembrane helix</keyword>
<evidence type="ECO:0000256" key="12">
    <source>
        <dbReference type="HAMAP-Rule" id="MF_00454"/>
    </source>
</evidence>
<dbReference type="GO" id="GO:0046872">
    <property type="term" value="F:metal ion binding"/>
    <property type="evidence" value="ECO:0007669"/>
    <property type="project" value="UniProtKB-KW"/>
</dbReference>
<reference evidence="14 16" key="2">
    <citation type="submission" date="2015-05" db="EMBL/GenBank/DDBJ databases">
        <title>Photobacterium galathea sp. nov.</title>
        <authorList>
            <person name="Machado H."/>
            <person name="Gram L."/>
        </authorList>
    </citation>
    <scope>NUCLEOTIDE SEQUENCE [LARGE SCALE GENOMIC DNA]</scope>
    <source>
        <strain evidence="14 16">DSM 25995</strain>
    </source>
</reference>
<dbReference type="OrthoDB" id="9806299at2"/>